<dbReference type="RefSeq" id="XP_008325989.1">
    <property type="nucleotide sequence ID" value="XM_008327767.3"/>
</dbReference>
<organism evidence="6 7">
    <name type="scientific">Cynoglossus semilaevis</name>
    <name type="common">Tongue sole</name>
    <dbReference type="NCBI Taxonomy" id="244447"/>
    <lineage>
        <taxon>Eukaryota</taxon>
        <taxon>Metazoa</taxon>
        <taxon>Chordata</taxon>
        <taxon>Craniata</taxon>
        <taxon>Vertebrata</taxon>
        <taxon>Euteleostomi</taxon>
        <taxon>Actinopterygii</taxon>
        <taxon>Neopterygii</taxon>
        <taxon>Teleostei</taxon>
        <taxon>Neoteleostei</taxon>
        <taxon>Acanthomorphata</taxon>
        <taxon>Carangaria</taxon>
        <taxon>Pleuronectiformes</taxon>
        <taxon>Pleuronectoidei</taxon>
        <taxon>Cynoglossidae</taxon>
        <taxon>Cynoglossinae</taxon>
        <taxon>Cynoglossus</taxon>
    </lineage>
</organism>
<dbReference type="Gene3D" id="3.10.250.10">
    <property type="entry name" value="SRCR-like domain"/>
    <property type="match status" value="1"/>
</dbReference>
<reference evidence="6" key="3">
    <citation type="submission" date="2025-09" db="UniProtKB">
        <authorList>
            <consortium name="Ensembl"/>
        </authorList>
    </citation>
    <scope>IDENTIFICATION</scope>
</reference>
<dbReference type="AlphaFoldDB" id="A0A3P8WXU2"/>
<dbReference type="InterPro" id="IPR036772">
    <property type="entry name" value="SRCR-like_dom_sf"/>
</dbReference>
<accession>A0A3P8WXU2</accession>
<keyword evidence="4" id="KW-0472">Membrane</keyword>
<dbReference type="FunFam" id="3.10.250.10:FF:000011">
    <property type="entry name" value="Scavenger receptor class A member 5"/>
    <property type="match status" value="1"/>
</dbReference>
<dbReference type="PROSITE" id="PS50287">
    <property type="entry name" value="SRCR_2"/>
    <property type="match status" value="1"/>
</dbReference>
<sequence>MLANSRMDEVSHIQFNPLFDMSLSRSDLNFEVEERTPKKPKKQWYGRAIVVYLILQTILNLFLLYKVFTVESFSCRSGFEKLIAAHTNLYEEPSKHSLEVLIQNNSQEAKTLRDLVSSLETQVNSVCQLEEIKHDLALLNTTTHSLQVQQSTIPVASVDVRLIPGRFRGRVEVRHNGVWGTICDDSFDNVDGMVICKMLGFSSAITTFTATPGSGKIWLDELRCHGTEEDIFDCPHAGVEFHNCHHMEDAGVHCI</sequence>
<keyword evidence="1 3" id="KW-1015">Disulfide bond</keyword>
<dbReference type="OrthoDB" id="536948at2759"/>
<evidence type="ECO:0000256" key="1">
    <source>
        <dbReference type="ARBA" id="ARBA00023157"/>
    </source>
</evidence>
<dbReference type="InParanoid" id="A0A3P8WXU2"/>
<dbReference type="PRINTS" id="PR00258">
    <property type="entry name" value="SPERACTRCPTR"/>
</dbReference>
<dbReference type="GeneID" id="103391491"/>
<evidence type="ECO:0000256" key="4">
    <source>
        <dbReference type="SAM" id="Phobius"/>
    </source>
</evidence>
<keyword evidence="4" id="KW-0812">Transmembrane</keyword>
<dbReference type="Proteomes" id="UP000265120">
    <property type="component" value="Chromosome 16"/>
</dbReference>
<keyword evidence="4" id="KW-1133">Transmembrane helix</keyword>
<keyword evidence="7" id="KW-1185">Reference proteome</keyword>
<feature type="disulfide bond" evidence="3">
    <location>
        <begin position="224"/>
        <end position="234"/>
    </location>
</feature>
<dbReference type="PANTHER" id="PTHR48071">
    <property type="entry name" value="SRCR DOMAIN-CONTAINING PROTEIN"/>
    <property type="match status" value="1"/>
</dbReference>
<protein>
    <submittedName>
        <fullName evidence="6">Deleted in malignant brain tumors 1 protein</fullName>
    </submittedName>
</protein>
<name>A0A3P8WXU2_CYNSE</name>
<dbReference type="STRING" id="244447.ENSCSEP00000032233"/>
<evidence type="ECO:0000313" key="6">
    <source>
        <dbReference type="Ensembl" id="ENSCSEP00000032233.1"/>
    </source>
</evidence>
<proteinExistence type="predicted"/>
<evidence type="ECO:0000256" key="3">
    <source>
        <dbReference type="PROSITE-ProRule" id="PRU00196"/>
    </source>
</evidence>
<dbReference type="Pfam" id="PF00530">
    <property type="entry name" value="SRCR"/>
    <property type="match status" value="1"/>
</dbReference>
<dbReference type="SUPFAM" id="SSF56487">
    <property type="entry name" value="SRCR-like"/>
    <property type="match status" value="1"/>
</dbReference>
<feature type="domain" description="SRCR" evidence="5">
    <location>
        <begin position="160"/>
        <end position="255"/>
    </location>
</feature>
<dbReference type="KEGG" id="csem:103391491"/>
<comment type="caution">
    <text evidence="3">Lacks conserved residue(s) required for the propagation of feature annotation.</text>
</comment>
<dbReference type="SMART" id="SM00202">
    <property type="entry name" value="SR"/>
    <property type="match status" value="1"/>
</dbReference>
<dbReference type="GeneTree" id="ENSGT00940000164412"/>
<evidence type="ECO:0000259" key="5">
    <source>
        <dbReference type="PROSITE" id="PS50287"/>
    </source>
</evidence>
<feature type="transmembrane region" description="Helical" evidence="4">
    <location>
        <begin position="44"/>
        <end position="65"/>
    </location>
</feature>
<dbReference type="InterPro" id="IPR001190">
    <property type="entry name" value="SRCR"/>
</dbReference>
<evidence type="ECO:0000313" key="7">
    <source>
        <dbReference type="Proteomes" id="UP000265120"/>
    </source>
</evidence>
<reference evidence="6 7" key="1">
    <citation type="journal article" date="2014" name="Nat. Genet.">
        <title>Whole-genome sequence of a flatfish provides insights into ZW sex chromosome evolution and adaptation to a benthic lifestyle.</title>
        <authorList>
            <person name="Chen S."/>
            <person name="Zhang G."/>
            <person name="Shao C."/>
            <person name="Huang Q."/>
            <person name="Liu G."/>
            <person name="Zhang P."/>
            <person name="Song W."/>
            <person name="An N."/>
            <person name="Chalopin D."/>
            <person name="Volff J.N."/>
            <person name="Hong Y."/>
            <person name="Li Q."/>
            <person name="Sha Z."/>
            <person name="Zhou H."/>
            <person name="Xie M."/>
            <person name="Yu Q."/>
            <person name="Liu Y."/>
            <person name="Xiang H."/>
            <person name="Wang N."/>
            <person name="Wu K."/>
            <person name="Yang C."/>
            <person name="Zhou Q."/>
            <person name="Liao X."/>
            <person name="Yang L."/>
            <person name="Hu Q."/>
            <person name="Zhang J."/>
            <person name="Meng L."/>
            <person name="Jin L."/>
            <person name="Tian Y."/>
            <person name="Lian J."/>
            <person name="Yang J."/>
            <person name="Miao G."/>
            <person name="Liu S."/>
            <person name="Liang Z."/>
            <person name="Yan F."/>
            <person name="Li Y."/>
            <person name="Sun B."/>
            <person name="Zhang H."/>
            <person name="Zhang J."/>
            <person name="Zhu Y."/>
            <person name="Du M."/>
            <person name="Zhao Y."/>
            <person name="Schartl M."/>
            <person name="Tang Q."/>
            <person name="Wang J."/>
        </authorList>
    </citation>
    <scope>NUCLEOTIDE SEQUENCE</scope>
</reference>
<dbReference type="PANTHER" id="PTHR48071:SF18">
    <property type="entry name" value="DELETED IN MALIGNANT BRAIN TUMORS 1 PROTEIN-RELATED"/>
    <property type="match status" value="1"/>
</dbReference>
<evidence type="ECO:0000256" key="2">
    <source>
        <dbReference type="ARBA" id="ARBA00023180"/>
    </source>
</evidence>
<dbReference type="Ensembl" id="ENSCSET00000032653.1">
    <property type="protein sequence ID" value="ENSCSEP00000032233.1"/>
    <property type="gene ID" value="ENSCSEG00000020689.1"/>
</dbReference>
<reference evidence="6" key="2">
    <citation type="submission" date="2025-08" db="UniProtKB">
        <authorList>
            <consortium name="Ensembl"/>
        </authorList>
    </citation>
    <scope>IDENTIFICATION</scope>
</reference>
<dbReference type="GO" id="GO:0016020">
    <property type="term" value="C:membrane"/>
    <property type="evidence" value="ECO:0007669"/>
    <property type="project" value="InterPro"/>
</dbReference>
<keyword evidence="2" id="KW-0325">Glycoprotein</keyword>
<dbReference type="OMA" id="MYNGFWG"/>